<dbReference type="EMBL" id="JAGZLW010000054">
    <property type="protein sequence ID" value="MBS4948849.1"/>
    <property type="molecule type" value="Genomic_DNA"/>
</dbReference>
<dbReference type="AlphaFoldDB" id="A0A943ADU2"/>
<dbReference type="Gene3D" id="2.60.40.740">
    <property type="match status" value="2"/>
</dbReference>
<evidence type="ECO:0000256" key="5">
    <source>
        <dbReference type="SAM" id="MobiDB-lite"/>
    </source>
</evidence>
<comment type="caution">
    <text evidence="7">The sequence shown here is derived from an EMBL/GenBank/DDBJ whole genome shotgun (WGS) entry which is preliminary data.</text>
</comment>
<keyword evidence="1" id="KW-0134">Cell wall</keyword>
<evidence type="ECO:0000256" key="2">
    <source>
        <dbReference type="ARBA" id="ARBA00022525"/>
    </source>
</evidence>
<name>A0A943ADU2_STRMT</name>
<reference evidence="7" key="1">
    <citation type="submission" date="2021-02" db="EMBL/GenBank/DDBJ databases">
        <title>Infant gut strain persistence is associated with maternal origin, phylogeny, and functional potential including surface adhesion and iron acquisition.</title>
        <authorList>
            <person name="Lou Y.C."/>
        </authorList>
    </citation>
    <scope>NUCLEOTIDE SEQUENCE</scope>
    <source>
        <strain evidence="7">L3_114_025G1_dasL3_114_025G1_concoct_29</strain>
    </source>
</reference>
<evidence type="ECO:0000313" key="8">
    <source>
        <dbReference type="Proteomes" id="UP000759590"/>
    </source>
</evidence>
<dbReference type="Proteomes" id="UP000759590">
    <property type="component" value="Unassembled WGS sequence"/>
</dbReference>
<evidence type="ECO:0000313" key="7">
    <source>
        <dbReference type="EMBL" id="MBS4948849.1"/>
    </source>
</evidence>
<proteinExistence type="predicted"/>
<dbReference type="PROSITE" id="PS50847">
    <property type="entry name" value="GRAM_POS_ANCHORING"/>
    <property type="match status" value="1"/>
</dbReference>
<evidence type="ECO:0000256" key="4">
    <source>
        <dbReference type="ARBA" id="ARBA00023088"/>
    </source>
</evidence>
<protein>
    <submittedName>
        <fullName evidence="7">LPXTG cell wall anchor domain-containing protein</fullName>
    </submittedName>
</protein>
<keyword evidence="4" id="KW-0572">Peptidoglycan-anchor</keyword>
<organism evidence="7 8">
    <name type="scientific">Streptococcus mitis</name>
    <dbReference type="NCBI Taxonomy" id="28037"/>
    <lineage>
        <taxon>Bacteria</taxon>
        <taxon>Bacillati</taxon>
        <taxon>Bacillota</taxon>
        <taxon>Bacilli</taxon>
        <taxon>Lactobacillales</taxon>
        <taxon>Streptococcaceae</taxon>
        <taxon>Streptococcus</taxon>
        <taxon>Streptococcus mitis group</taxon>
    </lineage>
</organism>
<gene>
    <name evidence="7" type="ORF">KHZ51_09085</name>
</gene>
<dbReference type="NCBIfam" id="TIGR01167">
    <property type="entry name" value="LPXTG_anchor"/>
    <property type="match status" value="1"/>
</dbReference>
<dbReference type="InterPro" id="IPR032300">
    <property type="entry name" value="Antigen_C"/>
</dbReference>
<feature type="compositionally biased region" description="Basic and acidic residues" evidence="5">
    <location>
        <begin position="215"/>
        <end position="240"/>
    </location>
</feature>
<sequence length="275" mass="31116">EEFYKTYVQAGEVLTITNPMTVKKELGQTGGKYENTAYQIDFGMAYVTETVVNNVPKIEPKKDVVIDHLSKESLDGKEIKLNQTFNYKLVGSLIPKDRSEQLFEYKFSDDYDETHDEYQGVYQVFATVDFETSDGQKFKAGDELTKYTSQVVDKEKGKVDISFDDAFLKSILETSAFQAEVYLQMTRIQAGTVENTYRHTVNGVEVVSNTVVTHTPEEVKPEQPKKEEPKQEEPKEEVSKVELPNTGMSRSNNLALLGMAMGTIALALSMRKKKE</sequence>
<evidence type="ECO:0000256" key="3">
    <source>
        <dbReference type="ARBA" id="ARBA00022729"/>
    </source>
</evidence>
<dbReference type="NCBIfam" id="TIGR04228">
    <property type="entry name" value="isopep_sspB_C2"/>
    <property type="match status" value="1"/>
</dbReference>
<feature type="region of interest" description="Disordered" evidence="5">
    <location>
        <begin position="213"/>
        <end position="251"/>
    </location>
</feature>
<feature type="non-terminal residue" evidence="7">
    <location>
        <position position="1"/>
    </location>
</feature>
<keyword evidence="2" id="KW-0964">Secreted</keyword>
<dbReference type="Pfam" id="PF16364">
    <property type="entry name" value="Antigen_C"/>
    <property type="match status" value="1"/>
</dbReference>
<keyword evidence="3" id="KW-0732">Signal</keyword>
<evidence type="ECO:0000259" key="6">
    <source>
        <dbReference type="PROSITE" id="PS50847"/>
    </source>
</evidence>
<accession>A0A943ADU2</accession>
<dbReference type="Pfam" id="PF00746">
    <property type="entry name" value="Gram_pos_anchor"/>
    <property type="match status" value="1"/>
</dbReference>
<dbReference type="InterPro" id="IPR026345">
    <property type="entry name" value="Adh_isopep-form_adh_dom"/>
</dbReference>
<feature type="domain" description="Gram-positive cocci surface proteins LPxTG" evidence="6">
    <location>
        <begin position="243"/>
        <end position="275"/>
    </location>
</feature>
<evidence type="ECO:0000256" key="1">
    <source>
        <dbReference type="ARBA" id="ARBA00022512"/>
    </source>
</evidence>
<dbReference type="InterPro" id="IPR019931">
    <property type="entry name" value="LPXTG_anchor"/>
</dbReference>
<dbReference type="Pfam" id="PF17998">
    <property type="entry name" value="AgI_II_C2"/>
    <property type="match status" value="1"/>
</dbReference>